<feature type="compositionally biased region" description="Basic and acidic residues" evidence="1">
    <location>
        <begin position="21"/>
        <end position="42"/>
    </location>
</feature>
<evidence type="ECO:0000313" key="3">
    <source>
        <dbReference type="Proteomes" id="UP000314294"/>
    </source>
</evidence>
<sequence>MEGGLEREREMNSGGSGEDSAQGKESEGDRKRGSKCTHHDPGEQTDSFATVGVRNHVSVADGQESDGDKPHGAQEVAGHILGIVIPGREQRPYPEDGISQQAPILLEEASVKSLLCRSITLAMR</sequence>
<reference evidence="2 3" key="1">
    <citation type="submission" date="2019-03" db="EMBL/GenBank/DDBJ databases">
        <title>First draft genome of Liparis tanakae, snailfish: a comprehensive survey of snailfish specific genes.</title>
        <authorList>
            <person name="Kim W."/>
            <person name="Song I."/>
            <person name="Jeong J.-H."/>
            <person name="Kim D."/>
            <person name="Kim S."/>
            <person name="Ryu S."/>
            <person name="Song J.Y."/>
            <person name="Lee S.K."/>
        </authorList>
    </citation>
    <scope>NUCLEOTIDE SEQUENCE [LARGE SCALE GENOMIC DNA]</scope>
    <source>
        <tissue evidence="2">Muscle</tissue>
    </source>
</reference>
<dbReference type="AlphaFoldDB" id="A0A4Z2I4K6"/>
<organism evidence="2 3">
    <name type="scientific">Liparis tanakae</name>
    <name type="common">Tanaka's snailfish</name>
    <dbReference type="NCBI Taxonomy" id="230148"/>
    <lineage>
        <taxon>Eukaryota</taxon>
        <taxon>Metazoa</taxon>
        <taxon>Chordata</taxon>
        <taxon>Craniata</taxon>
        <taxon>Vertebrata</taxon>
        <taxon>Euteleostomi</taxon>
        <taxon>Actinopterygii</taxon>
        <taxon>Neopterygii</taxon>
        <taxon>Teleostei</taxon>
        <taxon>Neoteleostei</taxon>
        <taxon>Acanthomorphata</taxon>
        <taxon>Eupercaria</taxon>
        <taxon>Perciformes</taxon>
        <taxon>Cottioidei</taxon>
        <taxon>Cottales</taxon>
        <taxon>Liparidae</taxon>
        <taxon>Liparis</taxon>
    </lineage>
</organism>
<keyword evidence="3" id="KW-1185">Reference proteome</keyword>
<evidence type="ECO:0000256" key="1">
    <source>
        <dbReference type="SAM" id="MobiDB-lite"/>
    </source>
</evidence>
<feature type="compositionally biased region" description="Basic and acidic residues" evidence="1">
    <location>
        <begin position="1"/>
        <end position="11"/>
    </location>
</feature>
<gene>
    <name evidence="2" type="ORF">EYF80_016866</name>
</gene>
<dbReference type="Proteomes" id="UP000314294">
    <property type="component" value="Unassembled WGS sequence"/>
</dbReference>
<comment type="caution">
    <text evidence="2">The sequence shown here is derived from an EMBL/GenBank/DDBJ whole genome shotgun (WGS) entry which is preliminary data.</text>
</comment>
<evidence type="ECO:0000313" key="2">
    <source>
        <dbReference type="EMBL" id="TNN72937.1"/>
    </source>
</evidence>
<name>A0A4Z2I4K6_9TELE</name>
<dbReference type="EMBL" id="SRLO01000131">
    <property type="protein sequence ID" value="TNN72937.1"/>
    <property type="molecule type" value="Genomic_DNA"/>
</dbReference>
<accession>A0A4Z2I4K6</accession>
<feature type="region of interest" description="Disordered" evidence="1">
    <location>
        <begin position="1"/>
        <end position="73"/>
    </location>
</feature>
<protein>
    <submittedName>
        <fullName evidence="2">Uncharacterized protein</fullName>
    </submittedName>
</protein>
<proteinExistence type="predicted"/>